<dbReference type="SUPFAM" id="SSF51161">
    <property type="entry name" value="Trimeric LpxA-like enzymes"/>
    <property type="match status" value="1"/>
</dbReference>
<dbReference type="PANTHER" id="PTHR43300">
    <property type="entry name" value="ACETYLTRANSFERASE"/>
    <property type="match status" value="1"/>
</dbReference>
<dbReference type="Gene3D" id="2.160.10.10">
    <property type="entry name" value="Hexapeptide repeat proteins"/>
    <property type="match status" value="1"/>
</dbReference>
<dbReference type="EMBL" id="BAAAHB010000001">
    <property type="protein sequence ID" value="GAA0442002.1"/>
    <property type="molecule type" value="Genomic_DNA"/>
</dbReference>
<sequence length="208" mass="22010">MTDLVVIGAGKFAGEVARYAEDCGFGIGHYLAVEGEEVHAPDGKWSKLAASEPDEGTKVLLAVSDMELRRELIEGVITPRGWEAVNIIHPSSRVDPAAVAGRGNVIGPDNYVGVHTVLGSYNVVNYRCTFGHHSRVGSGNFFAPNFHCGNSVEIGDGNFFGLGCTVAPEVSIGDACRFQAGITMFENAASGFSYLSPSRVKSIKSTPS</sequence>
<evidence type="ECO:0000313" key="2">
    <source>
        <dbReference type="Proteomes" id="UP001499895"/>
    </source>
</evidence>
<dbReference type="PANTHER" id="PTHR43300:SF7">
    <property type="entry name" value="UDP-N-ACETYLBACILLOSAMINE N-ACETYLTRANSFERASE"/>
    <property type="match status" value="1"/>
</dbReference>
<dbReference type="RefSeq" id="WP_344083590.1">
    <property type="nucleotide sequence ID" value="NZ_BAAAHB010000001.1"/>
</dbReference>
<gene>
    <name evidence="1" type="ORF">GCM10009544_00840</name>
</gene>
<dbReference type="InterPro" id="IPR050179">
    <property type="entry name" value="Trans_hexapeptide_repeat"/>
</dbReference>
<evidence type="ECO:0008006" key="3">
    <source>
        <dbReference type="Google" id="ProtNLM"/>
    </source>
</evidence>
<name>A0ABN0ZBM0_9ACTN</name>
<protein>
    <recommendedName>
        <fullName evidence="3">Acetyltransferase</fullName>
    </recommendedName>
</protein>
<evidence type="ECO:0000313" key="1">
    <source>
        <dbReference type="EMBL" id="GAA0442002.1"/>
    </source>
</evidence>
<dbReference type="Proteomes" id="UP001499895">
    <property type="component" value="Unassembled WGS sequence"/>
</dbReference>
<keyword evidence="2" id="KW-1185">Reference proteome</keyword>
<accession>A0ABN0ZBM0</accession>
<proteinExistence type="predicted"/>
<dbReference type="InterPro" id="IPR011004">
    <property type="entry name" value="Trimer_LpxA-like_sf"/>
</dbReference>
<reference evidence="1 2" key="1">
    <citation type="journal article" date="2019" name="Int. J. Syst. Evol. Microbiol.">
        <title>The Global Catalogue of Microorganisms (GCM) 10K type strain sequencing project: providing services to taxonomists for standard genome sequencing and annotation.</title>
        <authorList>
            <consortium name="The Broad Institute Genomics Platform"/>
            <consortium name="The Broad Institute Genome Sequencing Center for Infectious Disease"/>
            <person name="Wu L."/>
            <person name="Ma J."/>
        </authorList>
    </citation>
    <scope>NUCLEOTIDE SEQUENCE [LARGE SCALE GENOMIC DNA]</scope>
    <source>
        <strain evidence="1 2">JCM 10649</strain>
    </source>
</reference>
<comment type="caution">
    <text evidence="1">The sequence shown here is derived from an EMBL/GenBank/DDBJ whole genome shotgun (WGS) entry which is preliminary data.</text>
</comment>
<organism evidence="1 2">
    <name type="scientific">Streptomyces stramineus</name>
    <dbReference type="NCBI Taxonomy" id="173861"/>
    <lineage>
        <taxon>Bacteria</taxon>
        <taxon>Bacillati</taxon>
        <taxon>Actinomycetota</taxon>
        <taxon>Actinomycetes</taxon>
        <taxon>Kitasatosporales</taxon>
        <taxon>Streptomycetaceae</taxon>
        <taxon>Streptomyces</taxon>
    </lineage>
</organism>